<dbReference type="AlphaFoldDB" id="E8LM35"/>
<protein>
    <submittedName>
        <fullName evidence="1">Uncharacterized protein</fullName>
    </submittedName>
</protein>
<evidence type="ECO:0000313" key="1">
    <source>
        <dbReference type="EMBL" id="EFY06423.1"/>
    </source>
</evidence>
<evidence type="ECO:0000313" key="2">
    <source>
        <dbReference type="Proteomes" id="UP000018458"/>
    </source>
</evidence>
<reference evidence="1 2" key="1">
    <citation type="submission" date="2011-01" db="EMBL/GenBank/DDBJ databases">
        <authorList>
            <person name="Weinstock G."/>
            <person name="Sodergren E."/>
            <person name="Clifton S."/>
            <person name="Fulton L."/>
            <person name="Fulton B."/>
            <person name="Courtney L."/>
            <person name="Fronick C."/>
            <person name="Harrison M."/>
            <person name="Strong C."/>
            <person name="Farmer C."/>
            <person name="Delahaunty K."/>
            <person name="Markovic C."/>
            <person name="Hall O."/>
            <person name="Minx P."/>
            <person name="Tomlinson C."/>
            <person name="Mitreva M."/>
            <person name="Hou S."/>
            <person name="Chen J."/>
            <person name="Wollam A."/>
            <person name="Pepin K.H."/>
            <person name="Johnson M."/>
            <person name="Bhonagiri V."/>
            <person name="Zhang X."/>
            <person name="Suruliraj S."/>
            <person name="Warren W."/>
            <person name="Chinwalla A."/>
            <person name="Mardis E.R."/>
            <person name="Wilson R.K."/>
        </authorList>
    </citation>
    <scope>NUCLEOTIDE SEQUENCE [LARGE SCALE GENOMIC DNA]</scope>
    <source>
        <strain evidence="2">DSM 22608 / JCM 16073 / KCTC 15190 / YIT 12066</strain>
    </source>
</reference>
<keyword evidence="2" id="KW-1185">Reference proteome</keyword>
<sequence length="52" mass="6163">MVYAQIFLFHQLALQTQSLSGQYHAAPYLLCSVKYIQHIIYYRLQITNKDND</sequence>
<accession>E8LM35</accession>
<dbReference type="HOGENOM" id="CLU_3085477_0_0_6"/>
<name>E8LM35_SUCHY</name>
<proteinExistence type="predicted"/>
<dbReference type="EMBL" id="AEVO01000123">
    <property type="protein sequence ID" value="EFY06423.1"/>
    <property type="molecule type" value="Genomic_DNA"/>
</dbReference>
<comment type="caution">
    <text evidence="1">The sequence shown here is derived from an EMBL/GenBank/DDBJ whole genome shotgun (WGS) entry which is preliminary data.</text>
</comment>
<gene>
    <name evidence="1" type="ORF">HMPREF9444_01809</name>
</gene>
<organism evidence="1 2">
    <name type="scientific">Succinatimonas hippei (strain DSM 22608 / JCM 16073 / KCTC 15190 / YIT 12066)</name>
    <dbReference type="NCBI Taxonomy" id="762983"/>
    <lineage>
        <taxon>Bacteria</taxon>
        <taxon>Pseudomonadati</taxon>
        <taxon>Pseudomonadota</taxon>
        <taxon>Gammaproteobacteria</taxon>
        <taxon>Aeromonadales</taxon>
        <taxon>Succinivibrionaceae</taxon>
        <taxon>Succinatimonas</taxon>
    </lineage>
</organism>
<dbReference type="Proteomes" id="UP000018458">
    <property type="component" value="Unassembled WGS sequence"/>
</dbReference>
<dbReference type="STRING" id="762983.HMPREF9444_01809"/>